<proteinExistence type="predicted"/>
<evidence type="ECO:0000313" key="3">
    <source>
        <dbReference type="Proteomes" id="UP001501556"/>
    </source>
</evidence>
<dbReference type="InterPro" id="IPR012296">
    <property type="entry name" value="Nuclease_put_TT1808"/>
</dbReference>
<sequence length="214" mass="24582">MIFFPPTLLYLTYMGQPELPPRRYTAEEYFALETQSDLRHEFFEGEVFAMAGESIAHNTIALNVAMACRQALRGHQCRVQIEGIQLAVETNRHYTYPDIVVSCDPQDQQESRRLHHPLLIVEVLSPSTEAYDRGLKFNQYKKLPSLRHYLLVSQKTWLVEWYQLSEHGVWGHTALAEAEDAVVIPELNLTMTLVQIYEEVGVAPMKAGFWGEAE</sequence>
<dbReference type="PANTHER" id="PTHR36558">
    <property type="entry name" value="GLR1098 PROTEIN"/>
    <property type="match status" value="1"/>
</dbReference>
<dbReference type="GO" id="GO:0004519">
    <property type="term" value="F:endonuclease activity"/>
    <property type="evidence" value="ECO:0007669"/>
    <property type="project" value="UniProtKB-KW"/>
</dbReference>
<dbReference type="InterPro" id="IPR011335">
    <property type="entry name" value="Restrct_endonuc-II-like"/>
</dbReference>
<gene>
    <name evidence="2" type="ORF">GCM10022407_35870</name>
</gene>
<keyword evidence="3" id="KW-1185">Reference proteome</keyword>
<name>A0ABP7QU88_9BACT</name>
<organism evidence="2 3">
    <name type="scientific">Hymenobacter antarcticus</name>
    <dbReference type="NCBI Taxonomy" id="486270"/>
    <lineage>
        <taxon>Bacteria</taxon>
        <taxon>Pseudomonadati</taxon>
        <taxon>Bacteroidota</taxon>
        <taxon>Cytophagia</taxon>
        <taxon>Cytophagales</taxon>
        <taxon>Hymenobacteraceae</taxon>
        <taxon>Hymenobacter</taxon>
    </lineage>
</organism>
<evidence type="ECO:0000259" key="1">
    <source>
        <dbReference type="Pfam" id="PF05685"/>
    </source>
</evidence>
<comment type="caution">
    <text evidence="2">The sequence shown here is derived from an EMBL/GenBank/DDBJ whole genome shotgun (WGS) entry which is preliminary data.</text>
</comment>
<dbReference type="InterPro" id="IPR008538">
    <property type="entry name" value="Uma2"/>
</dbReference>
<dbReference type="Pfam" id="PF05685">
    <property type="entry name" value="Uma2"/>
    <property type="match status" value="1"/>
</dbReference>
<evidence type="ECO:0000313" key="2">
    <source>
        <dbReference type="EMBL" id="GAA3988086.1"/>
    </source>
</evidence>
<dbReference type="CDD" id="cd06260">
    <property type="entry name" value="DUF820-like"/>
    <property type="match status" value="1"/>
</dbReference>
<feature type="domain" description="Putative restriction endonuclease" evidence="1">
    <location>
        <begin position="27"/>
        <end position="184"/>
    </location>
</feature>
<keyword evidence="2" id="KW-0540">Nuclease</keyword>
<protein>
    <submittedName>
        <fullName evidence="2">Uma2 family endonuclease</fullName>
    </submittedName>
</protein>
<dbReference type="PANTHER" id="PTHR36558:SF1">
    <property type="entry name" value="RESTRICTION ENDONUCLEASE DOMAIN-CONTAINING PROTEIN-RELATED"/>
    <property type="match status" value="1"/>
</dbReference>
<dbReference type="EMBL" id="BAABDI010000032">
    <property type="protein sequence ID" value="GAA3988086.1"/>
    <property type="molecule type" value="Genomic_DNA"/>
</dbReference>
<dbReference type="Gene3D" id="3.90.1570.10">
    <property type="entry name" value="tt1808, chain A"/>
    <property type="match status" value="1"/>
</dbReference>
<keyword evidence="2" id="KW-0378">Hydrolase</keyword>
<dbReference type="Proteomes" id="UP001501556">
    <property type="component" value="Unassembled WGS sequence"/>
</dbReference>
<reference evidence="3" key="1">
    <citation type="journal article" date="2019" name="Int. J. Syst. Evol. Microbiol.">
        <title>The Global Catalogue of Microorganisms (GCM) 10K type strain sequencing project: providing services to taxonomists for standard genome sequencing and annotation.</title>
        <authorList>
            <consortium name="The Broad Institute Genomics Platform"/>
            <consortium name="The Broad Institute Genome Sequencing Center for Infectious Disease"/>
            <person name="Wu L."/>
            <person name="Ma J."/>
        </authorList>
    </citation>
    <scope>NUCLEOTIDE SEQUENCE [LARGE SCALE GENOMIC DNA]</scope>
    <source>
        <strain evidence="3">JCM 17217</strain>
    </source>
</reference>
<accession>A0ABP7QU88</accession>
<dbReference type="SUPFAM" id="SSF52980">
    <property type="entry name" value="Restriction endonuclease-like"/>
    <property type="match status" value="1"/>
</dbReference>
<keyword evidence="2" id="KW-0255">Endonuclease</keyword>